<evidence type="ECO:0000256" key="1">
    <source>
        <dbReference type="ARBA" id="ARBA00022460"/>
    </source>
</evidence>
<accession>A0ABD1D555</accession>
<sequence length="104" mass="11388">MKFAVVFAAVLAVAVAAPVEEKDAHIVQYQNDNQGIDGYNFQYGTSNGIQRTEQAQLKRFADDINALVIRGSYSYVGADGQTYTVNYIADENGFQPEAAHIPRA</sequence>
<keyword evidence="3" id="KW-0732">Signal</keyword>
<proteinExistence type="predicted"/>
<dbReference type="EMBL" id="JBEHCU010007454">
    <property type="protein sequence ID" value="KAL1394751.1"/>
    <property type="molecule type" value="Genomic_DNA"/>
</dbReference>
<evidence type="ECO:0000256" key="2">
    <source>
        <dbReference type="PROSITE-ProRule" id="PRU00497"/>
    </source>
</evidence>
<name>A0ABD1D555_CULPP</name>
<reference evidence="4 5" key="1">
    <citation type="submission" date="2024-05" db="EMBL/GenBank/DDBJ databases">
        <title>Culex pipiens pipiens assembly and annotation.</title>
        <authorList>
            <person name="Alout H."/>
            <person name="Durand T."/>
        </authorList>
    </citation>
    <scope>NUCLEOTIDE SEQUENCE [LARGE SCALE GENOMIC DNA]</scope>
    <source>
        <strain evidence="4">HA-2024</strain>
        <tissue evidence="4">Whole body</tissue>
    </source>
</reference>
<dbReference type="InterPro" id="IPR000618">
    <property type="entry name" value="Insect_cuticle"/>
</dbReference>
<protein>
    <submittedName>
        <fullName evidence="4">Uncharacterized protein</fullName>
    </submittedName>
</protein>
<dbReference type="PROSITE" id="PS51155">
    <property type="entry name" value="CHIT_BIND_RR_2"/>
    <property type="match status" value="1"/>
</dbReference>
<dbReference type="Proteomes" id="UP001562425">
    <property type="component" value="Unassembled WGS sequence"/>
</dbReference>
<dbReference type="InterPro" id="IPR031311">
    <property type="entry name" value="CHIT_BIND_RR_consensus"/>
</dbReference>
<keyword evidence="5" id="KW-1185">Reference proteome</keyword>
<dbReference type="PANTHER" id="PTHR10380:SF218">
    <property type="entry name" value="ADULT CUTICLE PROTEIN 65AA-RELATED"/>
    <property type="match status" value="1"/>
</dbReference>
<evidence type="ECO:0000313" key="5">
    <source>
        <dbReference type="Proteomes" id="UP001562425"/>
    </source>
</evidence>
<evidence type="ECO:0000256" key="3">
    <source>
        <dbReference type="SAM" id="SignalP"/>
    </source>
</evidence>
<keyword evidence="1 2" id="KW-0193">Cuticle</keyword>
<dbReference type="AlphaFoldDB" id="A0ABD1D555"/>
<dbReference type="Pfam" id="PF00379">
    <property type="entry name" value="Chitin_bind_4"/>
    <property type="match status" value="1"/>
</dbReference>
<dbReference type="PANTHER" id="PTHR10380">
    <property type="entry name" value="CUTICLE PROTEIN"/>
    <property type="match status" value="1"/>
</dbReference>
<comment type="caution">
    <text evidence="4">The sequence shown here is derived from an EMBL/GenBank/DDBJ whole genome shotgun (WGS) entry which is preliminary data.</text>
</comment>
<organism evidence="4 5">
    <name type="scientific">Culex pipiens pipiens</name>
    <name type="common">Northern house mosquito</name>
    <dbReference type="NCBI Taxonomy" id="38569"/>
    <lineage>
        <taxon>Eukaryota</taxon>
        <taxon>Metazoa</taxon>
        <taxon>Ecdysozoa</taxon>
        <taxon>Arthropoda</taxon>
        <taxon>Hexapoda</taxon>
        <taxon>Insecta</taxon>
        <taxon>Pterygota</taxon>
        <taxon>Neoptera</taxon>
        <taxon>Endopterygota</taxon>
        <taxon>Diptera</taxon>
        <taxon>Nematocera</taxon>
        <taxon>Culicoidea</taxon>
        <taxon>Culicidae</taxon>
        <taxon>Culicinae</taxon>
        <taxon>Culicini</taxon>
        <taxon>Culex</taxon>
        <taxon>Culex</taxon>
    </lineage>
</organism>
<gene>
    <name evidence="4" type="ORF">pipiens_011726</name>
</gene>
<feature type="signal peptide" evidence="3">
    <location>
        <begin position="1"/>
        <end position="16"/>
    </location>
</feature>
<dbReference type="PROSITE" id="PS00233">
    <property type="entry name" value="CHIT_BIND_RR_1"/>
    <property type="match status" value="1"/>
</dbReference>
<evidence type="ECO:0000313" key="4">
    <source>
        <dbReference type="EMBL" id="KAL1394751.1"/>
    </source>
</evidence>
<feature type="chain" id="PRO_5044829878" evidence="3">
    <location>
        <begin position="17"/>
        <end position="104"/>
    </location>
</feature>
<dbReference type="GO" id="GO:0042302">
    <property type="term" value="F:structural constituent of cuticle"/>
    <property type="evidence" value="ECO:0007669"/>
    <property type="project" value="UniProtKB-UniRule"/>
</dbReference>
<dbReference type="PRINTS" id="PR00947">
    <property type="entry name" value="CUTICLE"/>
</dbReference>
<dbReference type="InterPro" id="IPR050468">
    <property type="entry name" value="Cuticle_Struct_Prot"/>
</dbReference>